<keyword evidence="3" id="KW-0106">Calcium</keyword>
<dbReference type="EMBL" id="JACGWJ010000016">
    <property type="protein sequence ID" value="KAL0360736.1"/>
    <property type="molecule type" value="Genomic_DNA"/>
</dbReference>
<dbReference type="CDD" id="cd00051">
    <property type="entry name" value="EFh"/>
    <property type="match status" value="2"/>
</dbReference>
<proteinExistence type="predicted"/>
<keyword evidence="1" id="KW-0479">Metal-binding</keyword>
<evidence type="ECO:0000256" key="3">
    <source>
        <dbReference type="ARBA" id="ARBA00022837"/>
    </source>
</evidence>
<dbReference type="PROSITE" id="PS50222">
    <property type="entry name" value="EF_HAND_2"/>
    <property type="match status" value="2"/>
</dbReference>
<evidence type="ECO:0000256" key="4">
    <source>
        <dbReference type="SAM" id="MobiDB-lite"/>
    </source>
</evidence>
<dbReference type="InterPro" id="IPR011992">
    <property type="entry name" value="EF-hand-dom_pair"/>
</dbReference>
<evidence type="ECO:0000259" key="5">
    <source>
        <dbReference type="PROSITE" id="PS50222"/>
    </source>
</evidence>
<dbReference type="PANTHER" id="PTHR10891">
    <property type="entry name" value="EF-HAND CALCIUM-BINDING DOMAIN CONTAINING PROTEIN"/>
    <property type="match status" value="1"/>
</dbReference>
<organism evidence="6">
    <name type="scientific">Sesamum radiatum</name>
    <name type="common">Black benniseed</name>
    <dbReference type="NCBI Taxonomy" id="300843"/>
    <lineage>
        <taxon>Eukaryota</taxon>
        <taxon>Viridiplantae</taxon>
        <taxon>Streptophyta</taxon>
        <taxon>Embryophyta</taxon>
        <taxon>Tracheophyta</taxon>
        <taxon>Spermatophyta</taxon>
        <taxon>Magnoliopsida</taxon>
        <taxon>eudicotyledons</taxon>
        <taxon>Gunneridae</taxon>
        <taxon>Pentapetalae</taxon>
        <taxon>asterids</taxon>
        <taxon>lamiids</taxon>
        <taxon>Lamiales</taxon>
        <taxon>Pedaliaceae</taxon>
        <taxon>Sesamum</taxon>
    </lineage>
</organism>
<dbReference type="FunFam" id="1.10.238.10:FF:000003">
    <property type="entry name" value="Calmodulin A"/>
    <property type="match status" value="1"/>
</dbReference>
<dbReference type="Pfam" id="PF13833">
    <property type="entry name" value="EF-hand_8"/>
    <property type="match status" value="1"/>
</dbReference>
<dbReference type="PROSITE" id="PS00018">
    <property type="entry name" value="EF_HAND_1"/>
    <property type="match status" value="2"/>
</dbReference>
<reference evidence="6" key="2">
    <citation type="journal article" date="2024" name="Plant">
        <title>Genomic evolution and insights into agronomic trait innovations of Sesamum species.</title>
        <authorList>
            <person name="Miao H."/>
            <person name="Wang L."/>
            <person name="Qu L."/>
            <person name="Liu H."/>
            <person name="Sun Y."/>
            <person name="Le M."/>
            <person name="Wang Q."/>
            <person name="Wei S."/>
            <person name="Zheng Y."/>
            <person name="Lin W."/>
            <person name="Duan Y."/>
            <person name="Cao H."/>
            <person name="Xiong S."/>
            <person name="Wang X."/>
            <person name="Wei L."/>
            <person name="Li C."/>
            <person name="Ma Q."/>
            <person name="Ju M."/>
            <person name="Zhao R."/>
            <person name="Li G."/>
            <person name="Mu C."/>
            <person name="Tian Q."/>
            <person name="Mei H."/>
            <person name="Zhang T."/>
            <person name="Gao T."/>
            <person name="Zhang H."/>
        </authorList>
    </citation>
    <scope>NUCLEOTIDE SEQUENCE</scope>
    <source>
        <strain evidence="6">G02</strain>
    </source>
</reference>
<dbReference type="GO" id="GO:0005509">
    <property type="term" value="F:calcium ion binding"/>
    <property type="evidence" value="ECO:0007669"/>
    <property type="project" value="InterPro"/>
</dbReference>
<feature type="domain" description="EF-hand" evidence="5">
    <location>
        <begin position="159"/>
        <end position="189"/>
    </location>
</feature>
<dbReference type="Gene3D" id="1.10.238.10">
    <property type="entry name" value="EF-hand"/>
    <property type="match status" value="2"/>
</dbReference>
<dbReference type="InterPro" id="IPR018247">
    <property type="entry name" value="EF_Hand_1_Ca_BS"/>
</dbReference>
<evidence type="ECO:0000256" key="1">
    <source>
        <dbReference type="ARBA" id="ARBA00022723"/>
    </source>
</evidence>
<dbReference type="SUPFAM" id="SSF47473">
    <property type="entry name" value="EF-hand"/>
    <property type="match status" value="1"/>
</dbReference>
<comment type="caution">
    <text evidence="6">The sequence shown here is derived from an EMBL/GenBank/DDBJ whole genome shotgun (WGS) entry which is preliminary data.</text>
</comment>
<evidence type="ECO:0000313" key="6">
    <source>
        <dbReference type="EMBL" id="KAL0360736.1"/>
    </source>
</evidence>
<dbReference type="SMART" id="SM00054">
    <property type="entry name" value="EFh"/>
    <property type="match status" value="2"/>
</dbReference>
<feature type="domain" description="EF-hand" evidence="5">
    <location>
        <begin position="47"/>
        <end position="82"/>
    </location>
</feature>
<evidence type="ECO:0000256" key="2">
    <source>
        <dbReference type="ARBA" id="ARBA00022737"/>
    </source>
</evidence>
<keyword evidence="2" id="KW-0677">Repeat</keyword>
<dbReference type="InterPro" id="IPR039647">
    <property type="entry name" value="EF_hand_pair_protein_CML-like"/>
</dbReference>
<gene>
    <name evidence="6" type="ORF">Sradi_3758100</name>
</gene>
<name>A0AAW2PZG2_SESRA</name>
<accession>A0AAW2PZG2</accession>
<dbReference type="InterPro" id="IPR002048">
    <property type="entry name" value="EF_hand_dom"/>
</dbReference>
<sequence>MAIAGIARSFAGRACRLRLPFRRRSKPKTKDPSPETTAHGGGGLESSKEEEFRQVFRYFDANNDGKISAEELSAYFASTGDSVSLEEAEKIIREFSNDGGAEEELLLEFGEFVRMMELRDAEDDKVLRQAFEVYVVEKDGGCITPEGLRQVLRRLGDVKSHRECEDMIRVFDLDGNGVLDFHEFHKMMT</sequence>
<feature type="region of interest" description="Disordered" evidence="4">
    <location>
        <begin position="22"/>
        <end position="49"/>
    </location>
</feature>
<dbReference type="Pfam" id="PF13499">
    <property type="entry name" value="EF-hand_7"/>
    <property type="match status" value="1"/>
</dbReference>
<protein>
    <submittedName>
        <fullName evidence="6">Calcium-binding protein CML41</fullName>
    </submittedName>
</protein>
<reference evidence="6" key="1">
    <citation type="submission" date="2020-06" db="EMBL/GenBank/DDBJ databases">
        <authorList>
            <person name="Li T."/>
            <person name="Hu X."/>
            <person name="Zhang T."/>
            <person name="Song X."/>
            <person name="Zhang H."/>
            <person name="Dai N."/>
            <person name="Sheng W."/>
            <person name="Hou X."/>
            <person name="Wei L."/>
        </authorList>
    </citation>
    <scope>NUCLEOTIDE SEQUENCE</scope>
    <source>
        <strain evidence="6">G02</strain>
        <tissue evidence="6">Leaf</tissue>
    </source>
</reference>
<dbReference type="AlphaFoldDB" id="A0AAW2PZG2"/>